<protein>
    <recommendedName>
        <fullName evidence="1">DUF402 domain-containing protein</fullName>
    </recommendedName>
</protein>
<reference evidence="2 3" key="1">
    <citation type="submission" date="2021-06" db="EMBL/GenBank/DDBJ databases">
        <authorList>
            <person name="Criscuolo A."/>
        </authorList>
    </citation>
    <scope>NUCLEOTIDE SEQUENCE [LARGE SCALE GENOMIC DNA]</scope>
    <source>
        <strain evidence="3">CIP 111802</strain>
    </source>
</reference>
<keyword evidence="3" id="KW-1185">Reference proteome</keyword>
<evidence type="ECO:0000313" key="3">
    <source>
        <dbReference type="Proteomes" id="UP000730618"/>
    </source>
</evidence>
<accession>A0ABM8VCX6</accession>
<evidence type="ECO:0000313" key="2">
    <source>
        <dbReference type="EMBL" id="CAG7625419.1"/>
    </source>
</evidence>
<feature type="domain" description="DUF402" evidence="1">
    <location>
        <begin position="45"/>
        <end position="129"/>
    </location>
</feature>
<name>A0ABM8VCX6_9BACL</name>
<gene>
    <name evidence="2" type="ORF">PAECIP111802_01167</name>
</gene>
<dbReference type="Proteomes" id="UP000730618">
    <property type="component" value="Unassembled WGS sequence"/>
</dbReference>
<dbReference type="Pfam" id="PF04167">
    <property type="entry name" value="DUF402"/>
    <property type="match status" value="1"/>
</dbReference>
<proteinExistence type="predicted"/>
<comment type="caution">
    <text evidence="2">The sequence shown here is derived from an EMBL/GenBank/DDBJ whole genome shotgun (WGS) entry which is preliminary data.</text>
</comment>
<dbReference type="InterPro" id="IPR007295">
    <property type="entry name" value="DUF402"/>
</dbReference>
<dbReference type="EMBL" id="CAJVCE010000002">
    <property type="protein sequence ID" value="CAG7625419.1"/>
    <property type="molecule type" value="Genomic_DNA"/>
</dbReference>
<dbReference type="RefSeq" id="WP_218097491.1">
    <property type="nucleotide sequence ID" value="NZ_CAJVCE010000002.1"/>
</dbReference>
<evidence type="ECO:0000259" key="1">
    <source>
        <dbReference type="Pfam" id="PF04167"/>
    </source>
</evidence>
<organism evidence="2 3">
    <name type="scientific">Paenibacillus allorhizosphaerae</name>
    <dbReference type="NCBI Taxonomy" id="2849866"/>
    <lineage>
        <taxon>Bacteria</taxon>
        <taxon>Bacillati</taxon>
        <taxon>Bacillota</taxon>
        <taxon>Bacilli</taxon>
        <taxon>Bacillales</taxon>
        <taxon>Paenibacillaceae</taxon>
        <taxon>Paenibacillus</taxon>
    </lineage>
</organism>
<sequence>MEPITIESRLGTMKGYGNDEIVYFDRFDPKSDKEIRHFILMNEGVKIMFEPFGWKNEWYVDLIKIERCDENTISLEDMYIDVIVEGNGPTYRIVDLDEYADGVLEGKVSLTEMKTQMLQIQTFLIKYIHKGKEFPPEIIKDLMRNTGRAEESEFKEGPSII</sequence>